<dbReference type="InterPro" id="IPR053139">
    <property type="entry name" value="Surface_bspA-like"/>
</dbReference>
<dbReference type="PANTHER" id="PTHR45661">
    <property type="entry name" value="SURFACE ANTIGEN"/>
    <property type="match status" value="1"/>
</dbReference>
<feature type="chain" id="PRO_5046695224" description="Surface antigen BspA-like" evidence="1">
    <location>
        <begin position="20"/>
        <end position="667"/>
    </location>
</feature>
<dbReference type="PANTHER" id="PTHR45661:SF3">
    <property type="entry name" value="IG-LIKE DOMAIN-CONTAINING PROTEIN"/>
    <property type="match status" value="1"/>
</dbReference>
<gene>
    <name evidence="2" type="ORF">M9Y10_009538</name>
</gene>
<comment type="caution">
    <text evidence="2">The sequence shown here is derived from an EMBL/GenBank/DDBJ whole genome shotgun (WGS) entry which is preliminary data.</text>
</comment>
<accession>A0ABR2IQ06</accession>
<dbReference type="Proteomes" id="UP001470230">
    <property type="component" value="Unassembled WGS sequence"/>
</dbReference>
<dbReference type="InterPro" id="IPR032675">
    <property type="entry name" value="LRR_dom_sf"/>
</dbReference>
<organism evidence="2 3">
    <name type="scientific">Tritrichomonas musculus</name>
    <dbReference type="NCBI Taxonomy" id="1915356"/>
    <lineage>
        <taxon>Eukaryota</taxon>
        <taxon>Metamonada</taxon>
        <taxon>Parabasalia</taxon>
        <taxon>Tritrichomonadida</taxon>
        <taxon>Tritrichomonadidae</taxon>
        <taxon>Tritrichomonas</taxon>
    </lineage>
</organism>
<evidence type="ECO:0000256" key="1">
    <source>
        <dbReference type="SAM" id="SignalP"/>
    </source>
</evidence>
<keyword evidence="3" id="KW-1185">Reference proteome</keyword>
<dbReference type="Pfam" id="PF13306">
    <property type="entry name" value="LRR_5"/>
    <property type="match status" value="3"/>
</dbReference>
<evidence type="ECO:0000313" key="2">
    <source>
        <dbReference type="EMBL" id="KAK8866574.1"/>
    </source>
</evidence>
<keyword evidence="1" id="KW-0732">Signal</keyword>
<dbReference type="Gene3D" id="3.80.10.10">
    <property type="entry name" value="Ribonuclease Inhibitor"/>
    <property type="match status" value="4"/>
</dbReference>
<dbReference type="InterPro" id="IPR026906">
    <property type="entry name" value="LRR_5"/>
</dbReference>
<feature type="signal peptide" evidence="1">
    <location>
        <begin position="1"/>
        <end position="19"/>
    </location>
</feature>
<protein>
    <recommendedName>
        <fullName evidence="4">Surface antigen BspA-like</fullName>
    </recommendedName>
</protein>
<evidence type="ECO:0000313" key="3">
    <source>
        <dbReference type="Proteomes" id="UP001470230"/>
    </source>
</evidence>
<sequence>MELILFLYQLLLTMVMINLHPFNMIIPSDIEHINQGCFYNCKSLQQIEFLPDSKITSIGKDLFNCYNITIVNLPNSLILKGNTSFIQHLKDIVITPSNQNFKCFENIFLGKSNVNSDEFDTLAYAFRNVVSANIPSNIKYICPFCFNNCSTLQNVVFSNDSQLRSIGPYAFAKTSIETITIPPHVTEIGYCAFIECSKLRNVVFSNNSELRSIGPYAFFNTLISSITIPPHVTEIGDCAFNRCSRLQYINFTNDSELRSIGYYAFSQTSIETITIPPHVTEIGYCAFRECSKLRNVVFSNNSELRSIGYEAFFGTSIETITIPPHVTVIDGDVFNRCSKLRNASFPNNSELRTIGRLANNNQIPITLYSETDGKILFNASKNASQVIIPSNIKNICSDFFINAQNLTSVVIPNNSEIRSIGPYAFSNTSISSITIPSHVTEIGDYAFSRCSRLQNINFSNDSELRSIGPYAFSNSSIETITIPPHVTEICDGAFSHCSKLQNIVISYNSELRSIGRFALECENVKNIRIPPHLTMYGEGNLNNTYCNYEICGISTIFSIGRNIVGGSYSTFQIFPSPDDGCYKWIDESILLGKSSENEDDYDILVYANPFIEQVTIPANSNMLNFCQIQNSFQLENMHFDPLQLKRSQFHHMLLKLMKVHFLTVQNF</sequence>
<dbReference type="SUPFAM" id="SSF52058">
    <property type="entry name" value="L domain-like"/>
    <property type="match status" value="1"/>
</dbReference>
<reference evidence="2 3" key="1">
    <citation type="submission" date="2024-04" db="EMBL/GenBank/DDBJ databases">
        <title>Tritrichomonas musculus Genome.</title>
        <authorList>
            <person name="Alves-Ferreira E."/>
            <person name="Grigg M."/>
            <person name="Lorenzi H."/>
            <person name="Galac M."/>
        </authorList>
    </citation>
    <scope>NUCLEOTIDE SEQUENCE [LARGE SCALE GENOMIC DNA]</scope>
    <source>
        <strain evidence="2 3">EAF2021</strain>
    </source>
</reference>
<dbReference type="EMBL" id="JAPFFF010000015">
    <property type="protein sequence ID" value="KAK8866574.1"/>
    <property type="molecule type" value="Genomic_DNA"/>
</dbReference>
<evidence type="ECO:0008006" key="4">
    <source>
        <dbReference type="Google" id="ProtNLM"/>
    </source>
</evidence>
<name>A0ABR2IQ06_9EUKA</name>
<proteinExistence type="predicted"/>
<dbReference type="SUPFAM" id="SSF52047">
    <property type="entry name" value="RNI-like"/>
    <property type="match status" value="1"/>
</dbReference>